<accession>A0AAP9HAB3</accession>
<evidence type="ECO:0000313" key="4">
    <source>
        <dbReference type="Proteomes" id="UP001171299"/>
    </source>
</evidence>
<dbReference type="EMBL" id="JAUOOM010000011">
    <property type="protein sequence ID" value="MDO6407530.1"/>
    <property type="molecule type" value="Genomic_DNA"/>
</dbReference>
<geneLocation type="plasmid" evidence="3">
    <name>pmsr2b</name>
</geneLocation>
<name>A0AAP9HAB3_9GAMM</name>
<evidence type="ECO:0000313" key="1">
    <source>
        <dbReference type="EMBL" id="MDO6407530.1"/>
    </source>
</evidence>
<reference evidence="3" key="1">
    <citation type="submission" date="2017-11" db="EMBL/GenBank/DDBJ databases">
        <title>Genome sequence of Pantoea sp. MSR2.</title>
        <authorList>
            <person name="Nascimento F.X."/>
        </authorList>
    </citation>
    <scope>NUCLEOTIDE SEQUENCE [LARGE SCALE GENOMIC DNA]</scope>
    <source>
        <strain evidence="3">MSR2</strain>
        <plasmid evidence="3">pmsr2b</plasmid>
    </source>
</reference>
<reference evidence="1" key="3">
    <citation type="submission" date="2023-07" db="EMBL/GenBank/DDBJ databases">
        <title>The extreme plant-growth-promoting properties of Pantoea phytobeneficialis PF55 revealed by functional and genomic analysis.</title>
        <authorList>
            <person name="Nascimento F.X."/>
            <person name="Marcio R.J."/>
        </authorList>
    </citation>
    <scope>NUCLEOTIDE SEQUENCE</scope>
    <source>
        <strain evidence="1">PF55</strain>
    </source>
</reference>
<sequence length="70" mass="7518">MKKVTFSARPNPAGVTKAILSVMAAEGWELLDAQHAAEPGEIGQLDDVTAERLRKAIEDAAGDKVKIEEE</sequence>
<organism evidence="2 3">
    <name type="scientific">Pantoea phytobeneficialis</name>
    <dbReference type="NCBI Taxonomy" id="2052056"/>
    <lineage>
        <taxon>Bacteria</taxon>
        <taxon>Pseudomonadati</taxon>
        <taxon>Pseudomonadota</taxon>
        <taxon>Gammaproteobacteria</taxon>
        <taxon>Enterobacterales</taxon>
        <taxon>Erwiniaceae</taxon>
        <taxon>Pantoea</taxon>
    </lineage>
</organism>
<evidence type="ECO:0000313" key="2">
    <source>
        <dbReference type="EMBL" id="QGR09424.1"/>
    </source>
</evidence>
<dbReference type="KEGG" id="ppho:CTZ24_23400"/>
<reference evidence="2" key="2">
    <citation type="journal article" date="2020" name="Environ. Microbiol.">
        <title>The extreme plant-growth-promoting properties of Pantoea phytobeneficialis MSR2 revealed by functional and genomic analysis.</title>
        <authorList>
            <person name="Nascimento F.X."/>
            <person name="Hernandez A.G."/>
            <person name="Glick B.R."/>
            <person name="Rossi M.J."/>
        </authorList>
    </citation>
    <scope>NUCLEOTIDE SEQUENCE</scope>
    <source>
        <strain evidence="2">MSR2</strain>
    </source>
</reference>
<gene>
    <name evidence="2" type="ORF">CTZ24_23400</name>
    <name evidence="1" type="ORF">Q3404_13190</name>
</gene>
<keyword evidence="2" id="KW-0614">Plasmid</keyword>
<keyword evidence="4" id="KW-1185">Reference proteome</keyword>
<dbReference type="RefSeq" id="WP_208726804.1">
    <property type="nucleotide sequence ID" value="NZ_CP024638.1"/>
</dbReference>
<geneLocation type="plasmid" evidence="2">
    <name>pMSR2B</name>
</geneLocation>
<evidence type="ECO:0000313" key="3">
    <source>
        <dbReference type="Proteomes" id="UP000424872"/>
    </source>
</evidence>
<dbReference type="AlphaFoldDB" id="A0AAP9HAB3"/>
<proteinExistence type="predicted"/>
<dbReference type="EMBL" id="CP024638">
    <property type="protein sequence ID" value="QGR09424.1"/>
    <property type="molecule type" value="Genomic_DNA"/>
</dbReference>
<dbReference type="Proteomes" id="UP001171299">
    <property type="component" value="Unassembled WGS sequence"/>
</dbReference>
<dbReference type="Proteomes" id="UP000424872">
    <property type="component" value="Plasmid pMSR2B"/>
</dbReference>
<protein>
    <submittedName>
        <fullName evidence="2">Uncharacterized protein</fullName>
    </submittedName>
</protein>